<evidence type="ECO:0000313" key="3">
    <source>
        <dbReference type="Proteomes" id="UP000620262"/>
    </source>
</evidence>
<keyword evidence="1" id="KW-0812">Transmembrane</keyword>
<evidence type="ECO:0000313" key="2">
    <source>
        <dbReference type="EMBL" id="MBE1505998.1"/>
    </source>
</evidence>
<evidence type="ECO:0000256" key="1">
    <source>
        <dbReference type="SAM" id="Phobius"/>
    </source>
</evidence>
<keyword evidence="1" id="KW-1133">Transmembrane helix</keyword>
<dbReference type="PROSITE" id="PS51257">
    <property type="entry name" value="PROKAR_LIPOPROTEIN"/>
    <property type="match status" value="1"/>
</dbReference>
<proteinExistence type="predicted"/>
<name>A0ABR9IS18_RHIVS</name>
<organism evidence="2 3">
    <name type="scientific">Rhizobium viscosum</name>
    <name type="common">Arthrobacter viscosus</name>
    <dbReference type="NCBI Taxonomy" id="1673"/>
    <lineage>
        <taxon>Bacteria</taxon>
        <taxon>Pseudomonadati</taxon>
        <taxon>Pseudomonadota</taxon>
        <taxon>Alphaproteobacteria</taxon>
        <taxon>Hyphomicrobiales</taxon>
        <taxon>Rhizobiaceae</taxon>
        <taxon>Rhizobium/Agrobacterium group</taxon>
        <taxon>Rhizobium</taxon>
    </lineage>
</organism>
<dbReference type="EMBL" id="JADBEC010000001">
    <property type="protein sequence ID" value="MBE1505998.1"/>
    <property type="molecule type" value="Genomic_DNA"/>
</dbReference>
<reference evidence="2 3" key="1">
    <citation type="submission" date="2020-10" db="EMBL/GenBank/DDBJ databases">
        <title>Sequencing the genomes of 1000 actinobacteria strains.</title>
        <authorList>
            <person name="Klenk H.-P."/>
        </authorList>
    </citation>
    <scope>NUCLEOTIDE SEQUENCE [LARGE SCALE GENOMIC DNA]</scope>
    <source>
        <strain evidence="2 3">DSM 7307</strain>
    </source>
</reference>
<keyword evidence="3" id="KW-1185">Reference proteome</keyword>
<keyword evidence="1" id="KW-0472">Membrane</keyword>
<dbReference type="Proteomes" id="UP000620262">
    <property type="component" value="Unassembled WGS sequence"/>
</dbReference>
<gene>
    <name evidence="2" type="ORF">H4W29_003179</name>
</gene>
<sequence length="99" mass="10399">MFLEDERAAGRMRASRVSLSLMVAVIAFASCVVVTLCLFSIAEAGPALASGSLHASYADQKITDGVAVLFTAFVAANGLAIWLRRIKGLVLSGGQRDAR</sequence>
<feature type="transmembrane region" description="Helical" evidence="1">
    <location>
        <begin position="62"/>
        <end position="83"/>
    </location>
</feature>
<protein>
    <submittedName>
        <fullName evidence="2">Ca-activated chloride channel family protein</fullName>
    </submittedName>
</protein>
<comment type="caution">
    <text evidence="2">The sequence shown here is derived from an EMBL/GenBank/DDBJ whole genome shotgun (WGS) entry which is preliminary data.</text>
</comment>
<accession>A0ABR9IS18</accession>
<dbReference type="RefSeq" id="WP_192729767.1">
    <property type="nucleotide sequence ID" value="NZ_BAAAVL010000005.1"/>
</dbReference>
<feature type="transmembrane region" description="Helical" evidence="1">
    <location>
        <begin position="21"/>
        <end position="42"/>
    </location>
</feature>